<keyword evidence="11" id="KW-1185">Reference proteome</keyword>
<comment type="similarity">
    <text evidence="2">Belongs to the binding-protein-dependent transport system permease family. CysTW subfamily.</text>
</comment>
<feature type="transmembrane region" description="Helical" evidence="8">
    <location>
        <begin position="98"/>
        <end position="121"/>
    </location>
</feature>
<dbReference type="CDD" id="cd06261">
    <property type="entry name" value="TM_PBP2"/>
    <property type="match status" value="1"/>
</dbReference>
<evidence type="ECO:0000256" key="3">
    <source>
        <dbReference type="ARBA" id="ARBA00022448"/>
    </source>
</evidence>
<evidence type="ECO:0000256" key="7">
    <source>
        <dbReference type="ARBA" id="ARBA00023136"/>
    </source>
</evidence>
<comment type="caution">
    <text evidence="10">The sequence shown here is derived from an EMBL/GenBank/DDBJ whole genome shotgun (WGS) entry which is preliminary data.</text>
</comment>
<dbReference type="SUPFAM" id="SSF161098">
    <property type="entry name" value="MetI-like"/>
    <property type="match status" value="1"/>
</dbReference>
<dbReference type="PATRIC" id="fig|552518.3.peg.177"/>
<keyword evidence="6 8" id="KW-1133">Transmembrane helix</keyword>
<dbReference type="AlphaFoldDB" id="A0A0F3IUN5"/>
<evidence type="ECO:0000259" key="9">
    <source>
        <dbReference type="PROSITE" id="PS50928"/>
    </source>
</evidence>
<feature type="transmembrane region" description="Helical" evidence="8">
    <location>
        <begin position="180"/>
        <end position="203"/>
    </location>
</feature>
<keyword evidence="3 8" id="KW-0813">Transport</keyword>
<feature type="transmembrane region" description="Helical" evidence="8">
    <location>
        <begin position="238"/>
        <end position="261"/>
    </location>
</feature>
<proteinExistence type="inferred from homology"/>
<dbReference type="PROSITE" id="PS50928">
    <property type="entry name" value="ABC_TM1"/>
    <property type="match status" value="1"/>
</dbReference>
<evidence type="ECO:0000313" key="10">
    <source>
        <dbReference type="EMBL" id="KJV10337.1"/>
    </source>
</evidence>
<dbReference type="GO" id="GO:0005886">
    <property type="term" value="C:plasma membrane"/>
    <property type="evidence" value="ECO:0007669"/>
    <property type="project" value="UniProtKB-SubCell"/>
</dbReference>
<dbReference type="InterPro" id="IPR051789">
    <property type="entry name" value="Bact_Polyamine_Transport"/>
</dbReference>
<accession>A0A0F3IUN5</accession>
<dbReference type="InterPro" id="IPR000515">
    <property type="entry name" value="MetI-like"/>
</dbReference>
<reference evidence="10 11" key="1">
    <citation type="submission" date="2015-03" db="EMBL/GenBank/DDBJ databases">
        <title>Draft genome sequence of Elstera litoralis.</title>
        <authorList>
            <person name="Rahalkar M.C."/>
            <person name="Dhakephalkar P.K."/>
            <person name="Pore S.D."/>
            <person name="Arora P."/>
            <person name="Kapse N.G."/>
            <person name="Pandit P.S."/>
        </authorList>
    </citation>
    <scope>NUCLEOTIDE SEQUENCE [LARGE SCALE GENOMIC DNA]</scope>
    <source>
        <strain evidence="10 11">Dia-1</strain>
    </source>
</reference>
<evidence type="ECO:0000256" key="6">
    <source>
        <dbReference type="ARBA" id="ARBA00022989"/>
    </source>
</evidence>
<dbReference type="Proteomes" id="UP000033774">
    <property type="component" value="Unassembled WGS sequence"/>
</dbReference>
<feature type="transmembrane region" description="Helical" evidence="8">
    <location>
        <begin position="7"/>
        <end position="31"/>
    </location>
</feature>
<feature type="transmembrane region" description="Helical" evidence="8">
    <location>
        <begin position="141"/>
        <end position="159"/>
    </location>
</feature>
<dbReference type="EMBL" id="LAJY01000112">
    <property type="protein sequence ID" value="KJV10337.1"/>
    <property type="molecule type" value="Genomic_DNA"/>
</dbReference>
<keyword evidence="7 8" id="KW-0472">Membrane</keyword>
<evidence type="ECO:0000313" key="11">
    <source>
        <dbReference type="Proteomes" id="UP000033774"/>
    </source>
</evidence>
<dbReference type="PANTHER" id="PTHR43848:SF2">
    <property type="entry name" value="PUTRESCINE TRANSPORT SYSTEM PERMEASE PROTEIN POTI"/>
    <property type="match status" value="1"/>
</dbReference>
<keyword evidence="5 8" id="KW-0812">Transmembrane</keyword>
<dbReference type="GO" id="GO:0055085">
    <property type="term" value="P:transmembrane transport"/>
    <property type="evidence" value="ECO:0007669"/>
    <property type="project" value="InterPro"/>
</dbReference>
<evidence type="ECO:0000256" key="1">
    <source>
        <dbReference type="ARBA" id="ARBA00004651"/>
    </source>
</evidence>
<evidence type="ECO:0000256" key="4">
    <source>
        <dbReference type="ARBA" id="ARBA00022475"/>
    </source>
</evidence>
<dbReference type="OrthoDB" id="9782004at2"/>
<dbReference type="InterPro" id="IPR035906">
    <property type="entry name" value="MetI-like_sf"/>
</dbReference>
<organism evidence="10 11">
    <name type="scientific">Elstera litoralis</name>
    <dbReference type="NCBI Taxonomy" id="552518"/>
    <lineage>
        <taxon>Bacteria</taxon>
        <taxon>Pseudomonadati</taxon>
        <taxon>Pseudomonadota</taxon>
        <taxon>Alphaproteobacteria</taxon>
        <taxon>Rhodospirillales</taxon>
        <taxon>Rhodospirillaceae</taxon>
        <taxon>Elstera</taxon>
    </lineage>
</organism>
<keyword evidence="4" id="KW-1003">Cell membrane</keyword>
<dbReference type="Pfam" id="PF00528">
    <property type="entry name" value="BPD_transp_1"/>
    <property type="match status" value="1"/>
</dbReference>
<feature type="transmembrane region" description="Helical" evidence="8">
    <location>
        <begin position="67"/>
        <end position="86"/>
    </location>
</feature>
<comment type="subcellular location">
    <subcellularLocation>
        <location evidence="1 8">Cell membrane</location>
        <topology evidence="1 8">Multi-pass membrane protein</topology>
    </subcellularLocation>
</comment>
<dbReference type="PANTHER" id="PTHR43848">
    <property type="entry name" value="PUTRESCINE TRANSPORT SYSTEM PERMEASE PROTEIN POTI"/>
    <property type="match status" value="1"/>
</dbReference>
<dbReference type="RefSeq" id="WP_045774993.1">
    <property type="nucleotide sequence ID" value="NZ_LAJY01000112.1"/>
</dbReference>
<evidence type="ECO:0000256" key="5">
    <source>
        <dbReference type="ARBA" id="ARBA00022692"/>
    </source>
</evidence>
<name>A0A0F3IUN5_9PROT</name>
<sequence>MNRRPVALFAFLGLGYAFLYGPILSVIFYSFNENRLVTVWSGFSTKWYGELFRNERMIDAAITSLKIAAMSATGAVVLGTLAGYCLARMPSFWGRTLFAGLVSAPLVMPEVITGLASLLLFVGLEQMVGWPNGRGVDTITIAHITFTLSFVAVIVQARLKDMDQSIEEAAMDLGARPWQVFYLITLPLILPALVSGWLLAFTISLDDLVITSFVSGPGSSTLPMMIFSKVRLGVSPEINALATLIVGIVTTGILISGLLMFRQNREKERAAREAAGG</sequence>
<evidence type="ECO:0000256" key="2">
    <source>
        <dbReference type="ARBA" id="ARBA00007069"/>
    </source>
</evidence>
<protein>
    <submittedName>
        <fullName evidence="10">Spermidine/putrescine ABC transporter permease</fullName>
    </submittedName>
</protein>
<dbReference type="Gene3D" id="1.10.3720.10">
    <property type="entry name" value="MetI-like"/>
    <property type="match status" value="1"/>
</dbReference>
<feature type="domain" description="ABC transmembrane type-1" evidence="9">
    <location>
        <begin position="61"/>
        <end position="259"/>
    </location>
</feature>
<gene>
    <name evidence="10" type="ORF">VZ95_05605</name>
</gene>
<evidence type="ECO:0000256" key="8">
    <source>
        <dbReference type="RuleBase" id="RU363032"/>
    </source>
</evidence>